<feature type="transmembrane region" description="Helical" evidence="5">
    <location>
        <begin position="84"/>
        <end position="106"/>
    </location>
</feature>
<feature type="transmembrane region" description="Helical" evidence="5">
    <location>
        <begin position="192"/>
        <end position="208"/>
    </location>
</feature>
<feature type="transmembrane region" description="Helical" evidence="5">
    <location>
        <begin position="417"/>
        <end position="434"/>
    </location>
</feature>
<evidence type="ECO:0000256" key="3">
    <source>
        <dbReference type="ARBA" id="ARBA00022989"/>
    </source>
</evidence>
<sequence>MSIKARLNTFDLTMIVVSVVIGTGIFRTPVEIAQKAQVPTIFFLAWIAGAVISFFGALTLAEVGSRYPAAGGFYKIFSHCYHPAFAFMVNWISVIANAGSSASVAIMGAEYINPLLFPNLAPEAGIRITTIASVILLYGINLGGIKMGARTLNVLMVIKIAVLVLMISAMFIRPSHHDAAVAQALTGNDALKAFWLCFVPIFFTYGGYHQTMNFGSDVPNANRTMPRSIFFGMGLVLVLYLLVSISYVNVLGFEGLKHSPALAAEITAVIVGDYAAVFVSIIMFLAVLAYVNASLLSNPRVYYAMAEENVLPAVFKKVNERTQTQEIALTVYVAIIILFLFTLSSFQKILNYVMFFDSIGLIAACAAVFVLRRRARRANVHDVGIYKMKFYPWLTLIFIVGYALVNASVMYFEPGTAFVGFLLFMAGYPLYYILQKVFKKPAVA</sequence>
<evidence type="ECO:0000256" key="4">
    <source>
        <dbReference type="ARBA" id="ARBA00023136"/>
    </source>
</evidence>
<protein>
    <submittedName>
        <fullName evidence="6">Basic amino acid/polyamine antiporter, APA family</fullName>
    </submittedName>
</protein>
<feature type="transmembrane region" description="Helical" evidence="5">
    <location>
        <begin position="391"/>
        <end position="411"/>
    </location>
</feature>
<feature type="transmembrane region" description="Helical" evidence="5">
    <location>
        <begin position="229"/>
        <end position="248"/>
    </location>
</feature>
<accession>A0A1M5XU59</accession>
<dbReference type="PANTHER" id="PTHR11785">
    <property type="entry name" value="AMINO ACID TRANSPORTER"/>
    <property type="match status" value="1"/>
</dbReference>
<dbReference type="RefSeq" id="WP_073143557.1">
    <property type="nucleotide sequence ID" value="NZ_FQWQ01000007.1"/>
</dbReference>
<proteinExistence type="predicted"/>
<dbReference type="GO" id="GO:0015179">
    <property type="term" value="F:L-amino acid transmembrane transporter activity"/>
    <property type="evidence" value="ECO:0007669"/>
    <property type="project" value="TreeGrafter"/>
</dbReference>
<feature type="transmembrane region" description="Helical" evidence="5">
    <location>
        <begin position="352"/>
        <end position="371"/>
    </location>
</feature>
<dbReference type="InterPro" id="IPR050598">
    <property type="entry name" value="AminoAcid_Transporter"/>
</dbReference>
<feature type="transmembrane region" description="Helical" evidence="5">
    <location>
        <begin position="41"/>
        <end position="63"/>
    </location>
</feature>
<dbReference type="PIRSF" id="PIRSF006060">
    <property type="entry name" value="AA_transporter"/>
    <property type="match status" value="1"/>
</dbReference>
<dbReference type="Gene3D" id="1.20.1740.10">
    <property type="entry name" value="Amino acid/polyamine transporter I"/>
    <property type="match status" value="1"/>
</dbReference>
<dbReference type="OrthoDB" id="9810109at2"/>
<keyword evidence="7" id="KW-1185">Reference proteome</keyword>
<dbReference type="Proteomes" id="UP000184212">
    <property type="component" value="Unassembled WGS sequence"/>
</dbReference>
<comment type="subcellular location">
    <subcellularLocation>
        <location evidence="1">Membrane</location>
        <topology evidence="1">Multi-pass membrane protein</topology>
    </subcellularLocation>
</comment>
<dbReference type="PANTHER" id="PTHR11785:SF512">
    <property type="entry name" value="SOBREMESA, ISOFORM B"/>
    <property type="match status" value="1"/>
</dbReference>
<gene>
    <name evidence="6" type="ORF">SAMN04488109_6855</name>
</gene>
<feature type="transmembrane region" description="Helical" evidence="5">
    <location>
        <begin position="327"/>
        <end position="346"/>
    </location>
</feature>
<feature type="transmembrane region" description="Helical" evidence="5">
    <location>
        <begin position="152"/>
        <end position="172"/>
    </location>
</feature>
<organism evidence="6 7">
    <name type="scientific">Chryseolinea serpens</name>
    <dbReference type="NCBI Taxonomy" id="947013"/>
    <lineage>
        <taxon>Bacteria</taxon>
        <taxon>Pseudomonadati</taxon>
        <taxon>Bacteroidota</taxon>
        <taxon>Cytophagia</taxon>
        <taxon>Cytophagales</taxon>
        <taxon>Fulvivirgaceae</taxon>
        <taxon>Chryseolinea</taxon>
    </lineage>
</organism>
<dbReference type="EMBL" id="FQWQ01000007">
    <property type="protein sequence ID" value="SHI03068.1"/>
    <property type="molecule type" value="Genomic_DNA"/>
</dbReference>
<feature type="transmembrane region" description="Helical" evidence="5">
    <location>
        <begin position="126"/>
        <end position="145"/>
    </location>
</feature>
<evidence type="ECO:0000256" key="1">
    <source>
        <dbReference type="ARBA" id="ARBA00004141"/>
    </source>
</evidence>
<keyword evidence="4 5" id="KW-0472">Membrane</keyword>
<dbReference type="STRING" id="947013.SAMN04488109_6855"/>
<keyword evidence="2 5" id="KW-0812">Transmembrane</keyword>
<dbReference type="GO" id="GO:0016020">
    <property type="term" value="C:membrane"/>
    <property type="evidence" value="ECO:0007669"/>
    <property type="project" value="UniProtKB-SubCell"/>
</dbReference>
<dbReference type="InterPro" id="IPR002293">
    <property type="entry name" value="AA/rel_permease1"/>
</dbReference>
<keyword evidence="3 5" id="KW-1133">Transmembrane helix</keyword>
<name>A0A1M5XU59_9BACT</name>
<feature type="transmembrane region" description="Helical" evidence="5">
    <location>
        <begin position="12"/>
        <end position="29"/>
    </location>
</feature>
<evidence type="ECO:0000256" key="2">
    <source>
        <dbReference type="ARBA" id="ARBA00022692"/>
    </source>
</evidence>
<evidence type="ECO:0000313" key="6">
    <source>
        <dbReference type="EMBL" id="SHI03068.1"/>
    </source>
</evidence>
<feature type="transmembrane region" description="Helical" evidence="5">
    <location>
        <begin position="268"/>
        <end position="291"/>
    </location>
</feature>
<dbReference type="AlphaFoldDB" id="A0A1M5XU59"/>
<evidence type="ECO:0000256" key="5">
    <source>
        <dbReference type="SAM" id="Phobius"/>
    </source>
</evidence>
<evidence type="ECO:0000313" key="7">
    <source>
        <dbReference type="Proteomes" id="UP000184212"/>
    </source>
</evidence>
<dbReference type="Pfam" id="PF13520">
    <property type="entry name" value="AA_permease_2"/>
    <property type="match status" value="1"/>
</dbReference>
<reference evidence="6 7" key="1">
    <citation type="submission" date="2016-11" db="EMBL/GenBank/DDBJ databases">
        <authorList>
            <person name="Jaros S."/>
            <person name="Januszkiewicz K."/>
            <person name="Wedrychowicz H."/>
        </authorList>
    </citation>
    <scope>NUCLEOTIDE SEQUENCE [LARGE SCALE GENOMIC DNA]</scope>
    <source>
        <strain evidence="6 7">DSM 24574</strain>
    </source>
</reference>